<dbReference type="EMBL" id="JAVRIC010000001">
    <property type="protein sequence ID" value="MDT0495894.1"/>
    <property type="molecule type" value="Genomic_DNA"/>
</dbReference>
<organism evidence="1 2">
    <name type="scientific">Banduia mediterranea</name>
    <dbReference type="NCBI Taxonomy" id="3075609"/>
    <lineage>
        <taxon>Bacteria</taxon>
        <taxon>Pseudomonadati</taxon>
        <taxon>Pseudomonadota</taxon>
        <taxon>Gammaproteobacteria</taxon>
        <taxon>Nevskiales</taxon>
        <taxon>Algiphilaceae</taxon>
        <taxon>Banduia</taxon>
    </lineage>
</organism>
<name>A0ABU2WF19_9GAMM</name>
<comment type="caution">
    <text evidence="1">The sequence shown here is derived from an EMBL/GenBank/DDBJ whole genome shotgun (WGS) entry which is preliminary data.</text>
</comment>
<dbReference type="Proteomes" id="UP001254608">
    <property type="component" value="Unassembled WGS sequence"/>
</dbReference>
<gene>
    <name evidence="1" type="ORF">RM530_00745</name>
</gene>
<evidence type="ECO:0000313" key="2">
    <source>
        <dbReference type="Proteomes" id="UP001254608"/>
    </source>
</evidence>
<sequence>MASRFKYQDDGIITGLDNVRVLEIRPFNQMGTPMQLIRPFGSKTGFEQAVHDLQDALYRDTRLSGPDAAAS</sequence>
<keyword evidence="2" id="KW-1185">Reference proteome</keyword>
<evidence type="ECO:0000313" key="1">
    <source>
        <dbReference type="EMBL" id="MDT0495894.1"/>
    </source>
</evidence>
<accession>A0ABU2WF19</accession>
<proteinExistence type="predicted"/>
<protein>
    <submittedName>
        <fullName evidence="1">Uncharacterized protein</fullName>
    </submittedName>
</protein>
<reference evidence="1 2" key="1">
    <citation type="submission" date="2023-09" db="EMBL/GenBank/DDBJ databases">
        <authorList>
            <person name="Rey-Velasco X."/>
        </authorList>
    </citation>
    <scope>NUCLEOTIDE SEQUENCE [LARGE SCALE GENOMIC DNA]</scope>
    <source>
        <strain evidence="1 2">W345</strain>
    </source>
</reference>